<dbReference type="EMBL" id="JAFBBO010000001">
    <property type="protein sequence ID" value="MBM7478957.1"/>
    <property type="molecule type" value="Genomic_DNA"/>
</dbReference>
<accession>A0ABS2LF40</accession>
<dbReference type="InterPro" id="IPR036291">
    <property type="entry name" value="NAD(P)-bd_dom_sf"/>
</dbReference>
<dbReference type="Proteomes" id="UP000698059">
    <property type="component" value="Unassembled WGS sequence"/>
</dbReference>
<protein>
    <submittedName>
        <fullName evidence="3">3-oxoacyl-[acyl-carrier protein] reductase</fullName>
        <ecNumber evidence="3">1.1.1.100</ecNumber>
    </submittedName>
</protein>
<comment type="similarity">
    <text evidence="1">Belongs to the short-chain dehydrogenases/reductases (SDR) family.</text>
</comment>
<keyword evidence="4" id="KW-1185">Reference proteome</keyword>
<dbReference type="CDD" id="cd05233">
    <property type="entry name" value="SDR_c"/>
    <property type="match status" value="1"/>
</dbReference>
<evidence type="ECO:0000313" key="3">
    <source>
        <dbReference type="EMBL" id="MBM7478957.1"/>
    </source>
</evidence>
<evidence type="ECO:0000256" key="1">
    <source>
        <dbReference type="ARBA" id="ARBA00006484"/>
    </source>
</evidence>
<organism evidence="3 4">
    <name type="scientific">Oerskovia jenensis</name>
    <dbReference type="NCBI Taxonomy" id="162169"/>
    <lineage>
        <taxon>Bacteria</taxon>
        <taxon>Bacillati</taxon>
        <taxon>Actinomycetota</taxon>
        <taxon>Actinomycetes</taxon>
        <taxon>Micrococcales</taxon>
        <taxon>Cellulomonadaceae</taxon>
        <taxon>Oerskovia</taxon>
    </lineage>
</organism>
<dbReference type="GO" id="GO:0004316">
    <property type="term" value="F:3-oxoacyl-[acyl-carrier-protein] reductase (NADPH) activity"/>
    <property type="evidence" value="ECO:0007669"/>
    <property type="project" value="UniProtKB-EC"/>
</dbReference>
<dbReference type="EC" id="1.1.1.100" evidence="3"/>
<proteinExistence type="inferred from homology"/>
<evidence type="ECO:0000313" key="4">
    <source>
        <dbReference type="Proteomes" id="UP000698059"/>
    </source>
</evidence>
<dbReference type="PANTHER" id="PTHR42760:SF133">
    <property type="entry name" value="3-OXOACYL-[ACYL-CARRIER-PROTEIN] REDUCTASE"/>
    <property type="match status" value="1"/>
</dbReference>
<dbReference type="PRINTS" id="PR00080">
    <property type="entry name" value="SDRFAMILY"/>
</dbReference>
<evidence type="ECO:0000256" key="2">
    <source>
        <dbReference type="ARBA" id="ARBA00023002"/>
    </source>
</evidence>
<dbReference type="PROSITE" id="PS00061">
    <property type="entry name" value="ADH_SHORT"/>
    <property type="match status" value="1"/>
</dbReference>
<reference evidence="3 4" key="1">
    <citation type="submission" date="2021-01" db="EMBL/GenBank/DDBJ databases">
        <title>Sequencing the genomes of 1000 actinobacteria strains.</title>
        <authorList>
            <person name="Klenk H.-P."/>
        </authorList>
    </citation>
    <scope>NUCLEOTIDE SEQUENCE [LARGE SCALE GENOMIC DNA]</scope>
    <source>
        <strain evidence="3 4">DSM 46000</strain>
    </source>
</reference>
<dbReference type="PANTHER" id="PTHR42760">
    <property type="entry name" value="SHORT-CHAIN DEHYDROGENASES/REDUCTASES FAMILY MEMBER"/>
    <property type="match status" value="1"/>
</dbReference>
<comment type="caution">
    <text evidence="3">The sequence shown here is derived from an EMBL/GenBank/DDBJ whole genome shotgun (WGS) entry which is preliminary data.</text>
</comment>
<sequence length="250" mass="25474">MSARSSLKESRIVVVTGGGTGMGRAIARRFLADGAETYILGRRPDVLARAVEESASGVMHAIPVDLTDPAGVLGVVDALAGREIDVLVNNAGGVGGPPAAGLEATFDRFRSLLEQNLLSAMMLTEALWPSLSRPGGRVVNISSIAGQRGGGGAYGAAKAGLVAWSLELAARGGPHGITVNAVAPGYVQDTEFFDESGRSTRHESLVAQTLVGRAGTPEDIAGAVAFLASDEASWVTGQVLSVNGGALLGR</sequence>
<name>A0ABS2LF40_9CELL</name>
<dbReference type="PRINTS" id="PR00081">
    <property type="entry name" value="GDHRDH"/>
</dbReference>
<dbReference type="SUPFAM" id="SSF51735">
    <property type="entry name" value="NAD(P)-binding Rossmann-fold domains"/>
    <property type="match status" value="1"/>
</dbReference>
<keyword evidence="2 3" id="KW-0560">Oxidoreductase</keyword>
<dbReference type="Gene3D" id="3.40.50.720">
    <property type="entry name" value="NAD(P)-binding Rossmann-like Domain"/>
    <property type="match status" value="1"/>
</dbReference>
<dbReference type="InterPro" id="IPR020904">
    <property type="entry name" value="Sc_DH/Rdtase_CS"/>
</dbReference>
<dbReference type="Pfam" id="PF13561">
    <property type="entry name" value="adh_short_C2"/>
    <property type="match status" value="1"/>
</dbReference>
<gene>
    <name evidence="3" type="ORF">JOD49_001877</name>
</gene>
<dbReference type="RefSeq" id="WP_307822468.1">
    <property type="nucleotide sequence ID" value="NZ_BAAAVF010000009.1"/>
</dbReference>
<dbReference type="InterPro" id="IPR002347">
    <property type="entry name" value="SDR_fam"/>
</dbReference>